<evidence type="ECO:0000256" key="4">
    <source>
        <dbReference type="ARBA" id="ARBA00022553"/>
    </source>
</evidence>
<dbReference type="Gene3D" id="1.10.287.130">
    <property type="match status" value="1"/>
</dbReference>
<dbReference type="InterPro" id="IPR036890">
    <property type="entry name" value="HATPase_C_sf"/>
</dbReference>
<dbReference type="SUPFAM" id="SSF47384">
    <property type="entry name" value="Homodimeric domain of signal transducing histidine kinase"/>
    <property type="match status" value="1"/>
</dbReference>
<comment type="catalytic activity">
    <reaction evidence="1">
        <text>ATP + protein L-histidine = ADP + protein N-phospho-L-histidine.</text>
        <dbReference type="EC" id="2.7.13.3"/>
    </reaction>
</comment>
<dbReference type="PROSITE" id="PS50885">
    <property type="entry name" value="HAMP"/>
    <property type="match status" value="1"/>
</dbReference>
<feature type="domain" description="Histidine kinase" evidence="11">
    <location>
        <begin position="388"/>
        <end position="617"/>
    </location>
</feature>
<dbReference type="InterPro" id="IPR005467">
    <property type="entry name" value="His_kinase_dom"/>
</dbReference>
<dbReference type="Pfam" id="PF00512">
    <property type="entry name" value="HisKA"/>
    <property type="match status" value="1"/>
</dbReference>
<dbReference type="SUPFAM" id="SSF55874">
    <property type="entry name" value="ATPase domain of HSP90 chaperone/DNA topoisomerase II/histidine kinase"/>
    <property type="match status" value="1"/>
</dbReference>
<feature type="transmembrane region" description="Helical" evidence="10">
    <location>
        <begin position="257"/>
        <end position="280"/>
    </location>
</feature>
<dbReference type="InterPro" id="IPR003661">
    <property type="entry name" value="HisK_dim/P_dom"/>
</dbReference>
<feature type="transmembrane region" description="Helical" evidence="10">
    <location>
        <begin position="300"/>
        <end position="321"/>
    </location>
</feature>
<dbReference type="InterPro" id="IPR003660">
    <property type="entry name" value="HAMP_dom"/>
</dbReference>
<dbReference type="PROSITE" id="PS50109">
    <property type="entry name" value="HIS_KIN"/>
    <property type="match status" value="1"/>
</dbReference>
<keyword evidence="8" id="KW-0067">ATP-binding</keyword>
<dbReference type="Gene3D" id="3.30.565.10">
    <property type="entry name" value="Histidine kinase-like ATPase, C-terminal domain"/>
    <property type="match status" value="1"/>
</dbReference>
<dbReference type="SUPFAM" id="SSF158472">
    <property type="entry name" value="HAMP domain-like"/>
    <property type="match status" value="1"/>
</dbReference>
<feature type="transmembrane region" description="Helical" evidence="10">
    <location>
        <begin position="42"/>
        <end position="66"/>
    </location>
</feature>
<organism evidence="13 14">
    <name type="scientific">candidate division WOR-1 bacterium RIFOXYC2_FULL_46_14</name>
    <dbReference type="NCBI Taxonomy" id="1802587"/>
    <lineage>
        <taxon>Bacteria</taxon>
        <taxon>Bacillati</taxon>
        <taxon>Saganbacteria</taxon>
    </lineage>
</organism>
<evidence type="ECO:0000259" key="11">
    <source>
        <dbReference type="PROSITE" id="PS50109"/>
    </source>
</evidence>
<dbReference type="PRINTS" id="PR00344">
    <property type="entry name" value="BCTRLSENSOR"/>
</dbReference>
<gene>
    <name evidence="13" type="ORF">A2438_06440</name>
</gene>
<keyword evidence="6" id="KW-0547">Nucleotide-binding</keyword>
<evidence type="ECO:0000256" key="9">
    <source>
        <dbReference type="ARBA" id="ARBA00023012"/>
    </source>
</evidence>
<evidence type="ECO:0000256" key="1">
    <source>
        <dbReference type="ARBA" id="ARBA00000085"/>
    </source>
</evidence>
<dbReference type="Pfam" id="PF00672">
    <property type="entry name" value="HAMP"/>
    <property type="match status" value="1"/>
</dbReference>
<dbReference type="InterPro" id="IPR003594">
    <property type="entry name" value="HATPase_dom"/>
</dbReference>
<evidence type="ECO:0000256" key="10">
    <source>
        <dbReference type="SAM" id="Phobius"/>
    </source>
</evidence>
<evidence type="ECO:0000313" key="13">
    <source>
        <dbReference type="EMBL" id="OGC40634.1"/>
    </source>
</evidence>
<keyword evidence="10" id="KW-0812">Transmembrane</keyword>
<dbReference type="Proteomes" id="UP000179242">
    <property type="component" value="Unassembled WGS sequence"/>
</dbReference>
<keyword evidence="5" id="KW-0808">Transferase</keyword>
<proteinExistence type="predicted"/>
<evidence type="ECO:0000256" key="6">
    <source>
        <dbReference type="ARBA" id="ARBA00022741"/>
    </source>
</evidence>
<feature type="domain" description="HAMP" evidence="12">
    <location>
        <begin position="319"/>
        <end position="371"/>
    </location>
</feature>
<dbReference type="InterPro" id="IPR004358">
    <property type="entry name" value="Sig_transdc_His_kin-like_C"/>
</dbReference>
<keyword evidence="4" id="KW-0597">Phosphoprotein</keyword>
<evidence type="ECO:0000313" key="14">
    <source>
        <dbReference type="Proteomes" id="UP000179242"/>
    </source>
</evidence>
<dbReference type="PANTHER" id="PTHR43065:SF10">
    <property type="entry name" value="PEROXIDE STRESS-ACTIVATED HISTIDINE KINASE MAK3"/>
    <property type="match status" value="1"/>
</dbReference>
<dbReference type="GO" id="GO:0005524">
    <property type="term" value="F:ATP binding"/>
    <property type="evidence" value="ECO:0007669"/>
    <property type="project" value="UniProtKB-KW"/>
</dbReference>
<evidence type="ECO:0000256" key="2">
    <source>
        <dbReference type="ARBA" id="ARBA00004370"/>
    </source>
</evidence>
<dbReference type="GO" id="GO:0000155">
    <property type="term" value="F:phosphorelay sensor kinase activity"/>
    <property type="evidence" value="ECO:0007669"/>
    <property type="project" value="InterPro"/>
</dbReference>
<evidence type="ECO:0000256" key="8">
    <source>
        <dbReference type="ARBA" id="ARBA00022840"/>
    </source>
</evidence>
<feature type="transmembrane region" description="Helical" evidence="10">
    <location>
        <begin position="72"/>
        <end position="97"/>
    </location>
</feature>
<keyword evidence="10" id="KW-1133">Transmembrane helix</keyword>
<evidence type="ECO:0000256" key="3">
    <source>
        <dbReference type="ARBA" id="ARBA00012438"/>
    </source>
</evidence>
<feature type="transmembrane region" description="Helical" evidence="10">
    <location>
        <begin position="12"/>
        <end position="35"/>
    </location>
</feature>
<keyword evidence="10" id="KW-0472">Membrane</keyword>
<comment type="subcellular location">
    <subcellularLocation>
        <location evidence="2">Membrane</location>
    </subcellularLocation>
</comment>
<dbReference type="InterPro" id="IPR036097">
    <property type="entry name" value="HisK_dim/P_sf"/>
</dbReference>
<evidence type="ECO:0000256" key="5">
    <source>
        <dbReference type="ARBA" id="ARBA00022679"/>
    </source>
</evidence>
<dbReference type="PANTHER" id="PTHR43065">
    <property type="entry name" value="SENSOR HISTIDINE KINASE"/>
    <property type="match status" value="1"/>
</dbReference>
<dbReference type="SMART" id="SM00387">
    <property type="entry name" value="HATPase_c"/>
    <property type="match status" value="1"/>
</dbReference>
<sequence>MSPAISLFETIGVFIEVFTFAILTGVSISFLFEFFRTKKTNLLLLFFLFFSLLSYNLFSVFFQLLVKYQRPFFELIFVEKGISLALVAGSFFIFLLINFRSRVKGDAGVVGFFSVFFLALFAAVAGSRLILIFKGLAVEPEVIFYYFGGFILPFDLPRLVFTVLLGLWAVASFINVFFTEHHEKGERILALYTTASCVLFIVSFVFMKIYQIEGDGAVFFFSKLIFFMACIGLALGEGVDPKSKLALNPLNYLRTRLLFKVIFGFVLFVLLIFGLVHLFTFETTRSLAVKNPDVLELNSLLYMVFGMLFTILVGFIFAVTLEQPLRKLARGTEAIASGDLSYHISTGSIDEVGDLSNAYNRMVADLKDTQSRLILSEKLIALGNMATGMAHEIRNPLVSLRTFTQLLEKKWEDPEFRVKFSQIVPKEIERINHIAESLLKFGRPWQAEIKDVDINLVIEDVVLLFEPEMKKRNITLKTKFADVPLFKGDAPQLVQAFTNVIKNAIEALAERGSGTIFIDTEYIMALNLKPGSFSSNEMTWGEKIEEKPYIMIKISDTGGGIPQGKLRHLFDPFFTSKTYGTGMGLPITLRVIEEHHGTIRIKNNPGEGVAFTVYIPL</sequence>
<dbReference type="EC" id="2.7.13.3" evidence="3"/>
<feature type="transmembrane region" description="Helical" evidence="10">
    <location>
        <begin position="216"/>
        <end position="236"/>
    </location>
</feature>
<name>A0A1F4U6Q2_UNCSA</name>
<dbReference type="GO" id="GO:0016020">
    <property type="term" value="C:membrane"/>
    <property type="evidence" value="ECO:0007669"/>
    <property type="project" value="UniProtKB-SubCell"/>
</dbReference>
<reference evidence="13 14" key="1">
    <citation type="journal article" date="2016" name="Nat. Commun.">
        <title>Thousands of microbial genomes shed light on interconnected biogeochemical processes in an aquifer system.</title>
        <authorList>
            <person name="Anantharaman K."/>
            <person name="Brown C.T."/>
            <person name="Hug L.A."/>
            <person name="Sharon I."/>
            <person name="Castelle C.J."/>
            <person name="Probst A.J."/>
            <person name="Thomas B.C."/>
            <person name="Singh A."/>
            <person name="Wilkins M.J."/>
            <person name="Karaoz U."/>
            <person name="Brodie E.L."/>
            <person name="Williams K.H."/>
            <person name="Hubbard S.S."/>
            <person name="Banfield J.F."/>
        </authorList>
    </citation>
    <scope>NUCLEOTIDE SEQUENCE [LARGE SCALE GENOMIC DNA]</scope>
</reference>
<dbReference type="Pfam" id="PF02518">
    <property type="entry name" value="HATPase_c"/>
    <property type="match status" value="1"/>
</dbReference>
<dbReference type="SMART" id="SM00304">
    <property type="entry name" value="HAMP"/>
    <property type="match status" value="1"/>
</dbReference>
<dbReference type="AlphaFoldDB" id="A0A1F4U6Q2"/>
<accession>A0A1F4U6Q2</accession>
<dbReference type="CDD" id="cd06225">
    <property type="entry name" value="HAMP"/>
    <property type="match status" value="1"/>
</dbReference>
<keyword evidence="7" id="KW-0418">Kinase</keyword>
<dbReference type="CDD" id="cd00082">
    <property type="entry name" value="HisKA"/>
    <property type="match status" value="1"/>
</dbReference>
<keyword evidence="9" id="KW-0902">Two-component regulatory system</keyword>
<dbReference type="EMBL" id="MEUJ01000003">
    <property type="protein sequence ID" value="OGC40634.1"/>
    <property type="molecule type" value="Genomic_DNA"/>
</dbReference>
<protein>
    <recommendedName>
        <fullName evidence="3">histidine kinase</fullName>
        <ecNumber evidence="3">2.7.13.3</ecNumber>
    </recommendedName>
</protein>
<evidence type="ECO:0000256" key="7">
    <source>
        <dbReference type="ARBA" id="ARBA00022777"/>
    </source>
</evidence>
<dbReference type="Gene3D" id="6.10.340.10">
    <property type="match status" value="1"/>
</dbReference>
<feature type="transmembrane region" description="Helical" evidence="10">
    <location>
        <begin position="109"/>
        <end position="136"/>
    </location>
</feature>
<feature type="transmembrane region" description="Helical" evidence="10">
    <location>
        <begin position="156"/>
        <end position="177"/>
    </location>
</feature>
<comment type="caution">
    <text evidence="13">The sequence shown here is derived from an EMBL/GenBank/DDBJ whole genome shotgun (WGS) entry which is preliminary data.</text>
</comment>
<feature type="transmembrane region" description="Helical" evidence="10">
    <location>
        <begin position="189"/>
        <end position="210"/>
    </location>
</feature>
<dbReference type="SMART" id="SM00388">
    <property type="entry name" value="HisKA"/>
    <property type="match status" value="1"/>
</dbReference>
<evidence type="ECO:0000259" key="12">
    <source>
        <dbReference type="PROSITE" id="PS50885"/>
    </source>
</evidence>